<dbReference type="AlphaFoldDB" id="A0A852VPL7"/>
<keyword evidence="3" id="KW-1185">Reference proteome</keyword>
<evidence type="ECO:0000259" key="1">
    <source>
        <dbReference type="Pfam" id="PF13338"/>
    </source>
</evidence>
<gene>
    <name evidence="2" type="ORF">BJY20_001231</name>
</gene>
<dbReference type="Proteomes" id="UP000554054">
    <property type="component" value="Unassembled WGS sequence"/>
</dbReference>
<dbReference type="EMBL" id="JACCAE010000001">
    <property type="protein sequence ID" value="NYF97839.1"/>
    <property type="molecule type" value="Genomic_DNA"/>
</dbReference>
<feature type="domain" description="AbiEi antitoxin N-terminal" evidence="1">
    <location>
        <begin position="14"/>
        <end position="49"/>
    </location>
</feature>
<keyword evidence="2" id="KW-0255">Endonuclease</keyword>
<sequence>MDARTRALLTANGQICTTSQLGEADVDELTVARLVRRGILVRIRRGLFAAGSVWREATPEQRLGLCTRAVLVDRPGAAASHMSAAVLHGLPAWGGPVARVDVVCSTPRRRLRSGIGLHPWPAGVTPVVVDDRSVMPVSVAIVQLVVEHGVLPGLVCLDRALHEGRVTTDTVAKAGDDLALGPRARRRLELVIEGSDAACESVGETRTRVLLTDLGMDVRSQVDIHDATGFVGRVDFLVGDRVIVEFDGMVKYAGADGRRALQQEKAREDRLRAAGYIVVRLVWADLDNPERVFDLVQRAMRRAA</sequence>
<reference evidence="2 3" key="1">
    <citation type="submission" date="2020-07" db="EMBL/GenBank/DDBJ databases">
        <title>Sequencing the genomes of 1000 actinobacteria strains.</title>
        <authorList>
            <person name="Klenk H.-P."/>
        </authorList>
    </citation>
    <scope>NUCLEOTIDE SEQUENCE [LARGE SCALE GENOMIC DNA]</scope>
    <source>
        <strain evidence="2 3">DSM 26154</strain>
    </source>
</reference>
<dbReference type="Pfam" id="PF13338">
    <property type="entry name" value="AbiEi_4"/>
    <property type="match status" value="1"/>
</dbReference>
<evidence type="ECO:0000313" key="2">
    <source>
        <dbReference type="EMBL" id="NYF97839.1"/>
    </source>
</evidence>
<dbReference type="GO" id="GO:0004519">
    <property type="term" value="F:endonuclease activity"/>
    <property type="evidence" value="ECO:0007669"/>
    <property type="project" value="UniProtKB-KW"/>
</dbReference>
<dbReference type="InterPro" id="IPR025159">
    <property type="entry name" value="AbiEi_N"/>
</dbReference>
<proteinExistence type="predicted"/>
<name>A0A852VPL7_9MICO</name>
<dbReference type="Gene3D" id="3.40.960.10">
    <property type="entry name" value="VSR Endonuclease"/>
    <property type="match status" value="1"/>
</dbReference>
<organism evidence="2 3">
    <name type="scientific">Janibacter cremeus</name>
    <dbReference type="NCBI Taxonomy" id="1285192"/>
    <lineage>
        <taxon>Bacteria</taxon>
        <taxon>Bacillati</taxon>
        <taxon>Actinomycetota</taxon>
        <taxon>Actinomycetes</taxon>
        <taxon>Micrococcales</taxon>
        <taxon>Intrasporangiaceae</taxon>
        <taxon>Janibacter</taxon>
    </lineage>
</organism>
<protein>
    <submittedName>
        <fullName evidence="2">Very-short-patch-repair endonuclease</fullName>
    </submittedName>
</protein>
<evidence type="ECO:0000313" key="3">
    <source>
        <dbReference type="Proteomes" id="UP000554054"/>
    </source>
</evidence>
<keyword evidence="2" id="KW-0540">Nuclease</keyword>
<accession>A0A852VPL7</accession>
<keyword evidence="2" id="KW-0378">Hydrolase</keyword>
<dbReference type="RefSeq" id="WP_185990715.1">
    <property type="nucleotide sequence ID" value="NZ_JACCAE010000001.1"/>
</dbReference>
<comment type="caution">
    <text evidence="2">The sequence shown here is derived from an EMBL/GenBank/DDBJ whole genome shotgun (WGS) entry which is preliminary data.</text>
</comment>